<dbReference type="RefSeq" id="WP_091491141.1">
    <property type="nucleotide sequence ID" value="NZ_FOMH01000002.1"/>
</dbReference>
<dbReference type="STRING" id="739143.SAMN05216297_102283"/>
<organism evidence="1 2">
    <name type="scientific">Flavobacterium phragmitis</name>
    <dbReference type="NCBI Taxonomy" id="739143"/>
    <lineage>
        <taxon>Bacteria</taxon>
        <taxon>Pseudomonadati</taxon>
        <taxon>Bacteroidota</taxon>
        <taxon>Flavobacteriia</taxon>
        <taxon>Flavobacteriales</taxon>
        <taxon>Flavobacteriaceae</taxon>
        <taxon>Flavobacterium</taxon>
    </lineage>
</organism>
<evidence type="ECO:0000313" key="1">
    <source>
        <dbReference type="EMBL" id="SFC78831.1"/>
    </source>
</evidence>
<sequence>MKKITSKYTSFVLSIVLFLVSFNSFSHTYLDTISNKKKPLPANNVISNSALNLASQPFQYRQNTESEFTDSYLQKNYPISQETNDNLNKAKATFEEIEKNSNVTDFLEPKKLSMLPLGIKKTIGGIQYMLGISNAKFTPTYTELTAFVRIIIPQGDSSGKMKELFFGANNIKLSHKGGLVGDTNLVLLGDFPIKMFGESSLLILKGGMDMKTGNIENKTYVTIDCNGFKELGITADYEFSRNVLEPVDDQYNIIPSPKRVTASFKTVVTNWNDILVELSLPKFKLASSKKSLCFELNTAVLDFSDIRNSTSIVWPKDYEKDYLVPGNENLWRGLFVKSLKVILPEEFKKKGSDKRLTFEASNLLIDRVGVSGTFTASNILSLDEGNASGWQISVNDISLTLRANSLVAAGFGGDILLPVSSQGSKCAGNTRSELAYKALIDPLNDEYLLNASVSNGLCFQAFKGTAVIEKNSYVEIKVKEGKFLPKAVLYGTLSLNASSKPITAQEAIALEKTTSNDTSATGEKKETVSFKGLIFQNLMLQTVSPYISADYFGYKNVQNDGSTVSNFPVTINEIALVSTDESASLKVDIAVNLMENQFNGQTKFYVVGKFGKEEGIQKWKYDHLKFETISLAADLGGVKFKGSITILDNDPIYGNGFKGMLGADFTGGIKVEANAIFGSTTFRYWYVDAMVDNLNIPAGAITFKGFGGGAYYKMKKDGFSNKFVASGSNYVPDADSGLGVKAMIKFAGTATADAFWGGCGFEIAFNTHGGINRISIYGEGHVMQPFKIPIPEELTSALKAVTESEALLSKVAVEALKTSNLSKAAQDFYPNEVQTSMGINAFAAIEYDFRLKTLHGSFDLYIDTPGGFIKGRASGNRAGWAVLHFAPDKWYIRMGTPTDRLGIKLAVGSLAVEAGGYFMLGDDIPASPPPPPIVAKLLGVDIATLDYMRDENSIASGKGFAFGSDFSLSTGNISFLMFYASFDCGFGFDIMVKDYGEAACKGSGQIGLNGWYANGQSYAYMQGELGINIKLFFVKKKISIIKGGGAVLLQAKLPNPLWIRGYMAGSFNLLGGLVRGSFRFKVEFGKQCEFISTNPLEGLKSIADIKPSEGTKDVDVFTVPQVGFNMPVDKNFKIEDDQGTKTYRLKLEEYTIKKDGVPVAGSVSWNEKGDLASFNSVEVLPQHSDLVLTVKVSFQEYTNGAWKTIYDEGQIAMETETRNFSTGAAPTNIPVSNIAYCYPVFDQKYVYQNESKKAYVVLKQGQTYLFELKPGQSQKAFYKTGTKTDTAALTYDSSLKKVSIDIPVLQTAKPYNLTLMTLETKTDANGNLTESYTKQDLGADADVSVKDNKLAETVVGGDGVELLQYNFNTSQYNSFQEKMAAKKPKQTLVEIIYMDVHALQSQNNSTEPFDEIELIGNAKTLNVPLVNTEAVLDDTYYKEEIYPLIYKGYPLENDLKFDRNTALLGVPPTKGVETLVWYQDYILNNPNSFMLKEYLPYRYNLPFYYKNDFRDLRYKIVNKYYNTGNQSMIAKYDYIINGEFPYIKKGLYNIKLVYTLPGGQPGTSSVFTFNKSN</sequence>
<gene>
    <name evidence="1" type="ORF">SAMN05216297_102283</name>
</gene>
<accession>A0A1I1M0D8</accession>
<proteinExistence type="predicted"/>
<reference evidence="2" key="1">
    <citation type="submission" date="2016-10" db="EMBL/GenBank/DDBJ databases">
        <authorList>
            <person name="Varghese N."/>
            <person name="Submissions S."/>
        </authorList>
    </citation>
    <scope>NUCLEOTIDE SEQUENCE [LARGE SCALE GENOMIC DNA]</scope>
    <source>
        <strain evidence="2">CGMCC 1.10370</strain>
    </source>
</reference>
<dbReference type="EMBL" id="FOMH01000002">
    <property type="protein sequence ID" value="SFC78831.1"/>
    <property type="molecule type" value="Genomic_DNA"/>
</dbReference>
<dbReference type="Proteomes" id="UP000199672">
    <property type="component" value="Unassembled WGS sequence"/>
</dbReference>
<keyword evidence="2" id="KW-1185">Reference proteome</keyword>
<name>A0A1I1M0D8_9FLAO</name>
<dbReference type="OrthoDB" id="610610at2"/>
<evidence type="ECO:0000313" key="2">
    <source>
        <dbReference type="Proteomes" id="UP000199672"/>
    </source>
</evidence>
<protein>
    <submittedName>
        <fullName evidence="1">Uncharacterized protein</fullName>
    </submittedName>
</protein>